<dbReference type="PANTHER" id="PTHR30595">
    <property type="entry name" value="GLPR-RELATED TRANSCRIPTIONAL REPRESSOR"/>
    <property type="match status" value="1"/>
</dbReference>
<gene>
    <name evidence="3" type="ORF">LCGC14_0498210</name>
</gene>
<feature type="transmembrane region" description="Helical" evidence="1">
    <location>
        <begin position="308"/>
        <end position="329"/>
    </location>
</feature>
<feature type="transmembrane region" description="Helical" evidence="1">
    <location>
        <begin position="184"/>
        <end position="204"/>
    </location>
</feature>
<dbReference type="Gene3D" id="3.30.950.30">
    <property type="entry name" value="Schlafen, AAA domain"/>
    <property type="match status" value="1"/>
</dbReference>
<feature type="transmembrane region" description="Helical" evidence="1">
    <location>
        <begin position="284"/>
        <end position="302"/>
    </location>
</feature>
<organism evidence="3">
    <name type="scientific">marine sediment metagenome</name>
    <dbReference type="NCBI Taxonomy" id="412755"/>
    <lineage>
        <taxon>unclassified sequences</taxon>
        <taxon>metagenomes</taxon>
        <taxon>ecological metagenomes</taxon>
    </lineage>
</organism>
<keyword evidence="1" id="KW-0472">Membrane</keyword>
<keyword evidence="1" id="KW-0812">Transmembrane</keyword>
<dbReference type="PANTHER" id="PTHR30595:SF6">
    <property type="entry name" value="SCHLAFEN ALBA-2 DOMAIN-CONTAINING PROTEIN"/>
    <property type="match status" value="1"/>
</dbReference>
<accession>A0A0F9SN81</accession>
<reference evidence="3" key="1">
    <citation type="journal article" date="2015" name="Nature">
        <title>Complex archaea that bridge the gap between prokaryotes and eukaryotes.</title>
        <authorList>
            <person name="Spang A."/>
            <person name="Saw J.H."/>
            <person name="Jorgensen S.L."/>
            <person name="Zaremba-Niedzwiedzka K."/>
            <person name="Martijn J."/>
            <person name="Lind A.E."/>
            <person name="van Eijk R."/>
            <person name="Schleper C."/>
            <person name="Guy L."/>
            <person name="Ettema T.J."/>
        </authorList>
    </citation>
    <scope>NUCLEOTIDE SEQUENCE</scope>
</reference>
<evidence type="ECO:0000256" key="1">
    <source>
        <dbReference type="SAM" id="Phobius"/>
    </source>
</evidence>
<dbReference type="InterPro" id="IPR007421">
    <property type="entry name" value="Schlafen_AlbA_2_dom"/>
</dbReference>
<sequence>MMTVNLKDLIERETDRVEHKAFWRWNPYKNKNKNKIDKENIDKILETITSHLNTKGGILIIGIDDKTKEVLGIKGDIESYRIKTPNKSLSKAKDELYSHIYMTCHNHLKNSITSDITIEIKEYENEEIIIIHIKPSKVPVFREEVKHFTYKVGDSKKTIKIENIEELYPYFVDRFNYNGSRDYFPLYITILLGGSLRNLITYLVKSNKRKFHTFLGVNLFFLGIGGIGIFFQETLLLFLGGYRLIVFIPISVIFVSLIMLIFFGDIKKRKSKGELRYIYPDENYLLLGSFFLLIIGFSMYMGLFGLEFYSLLLGFVFYTGSLLFVYIILRINYK</sequence>
<feature type="transmembrane region" description="Helical" evidence="1">
    <location>
        <begin position="244"/>
        <end position="263"/>
    </location>
</feature>
<evidence type="ECO:0000259" key="2">
    <source>
        <dbReference type="Pfam" id="PF04326"/>
    </source>
</evidence>
<comment type="caution">
    <text evidence="3">The sequence shown here is derived from an EMBL/GenBank/DDBJ whole genome shotgun (WGS) entry which is preliminary data.</text>
</comment>
<dbReference type="Pfam" id="PF04326">
    <property type="entry name" value="SLFN_AlbA_2"/>
    <property type="match status" value="1"/>
</dbReference>
<keyword evidence="1" id="KW-1133">Transmembrane helix</keyword>
<dbReference type="InterPro" id="IPR038461">
    <property type="entry name" value="Schlafen_AlbA_2_dom_sf"/>
</dbReference>
<feature type="transmembrane region" description="Helical" evidence="1">
    <location>
        <begin position="211"/>
        <end position="232"/>
    </location>
</feature>
<dbReference type="EMBL" id="LAZR01000579">
    <property type="protein sequence ID" value="KKN63782.1"/>
    <property type="molecule type" value="Genomic_DNA"/>
</dbReference>
<proteinExistence type="predicted"/>
<name>A0A0F9SN81_9ZZZZ</name>
<dbReference type="AlphaFoldDB" id="A0A0F9SN81"/>
<feature type="domain" description="Schlafen AlbA-2" evidence="2">
    <location>
        <begin position="13"/>
        <end position="159"/>
    </location>
</feature>
<evidence type="ECO:0000313" key="3">
    <source>
        <dbReference type="EMBL" id="KKN63782.1"/>
    </source>
</evidence>
<protein>
    <recommendedName>
        <fullName evidence="2">Schlafen AlbA-2 domain-containing protein</fullName>
    </recommendedName>
</protein>